<gene>
    <name evidence="16" type="primary">secA</name>
    <name evidence="22" type="ORF">CFT12S02225_07140</name>
</gene>
<feature type="binding site" evidence="16">
    <location>
        <begin position="106"/>
        <end position="110"/>
    </location>
    <ligand>
        <name>ATP</name>
        <dbReference type="ChEBI" id="CHEBI:30616"/>
    </ligand>
</feature>
<dbReference type="InterPro" id="IPR000185">
    <property type="entry name" value="SecA"/>
</dbReference>
<sequence>MITAIARKIFGTRNDKEIKKYFKRVTLINALESRYSNLSDDELKGEFSKLKVDLLSKKVTKDDILNDVFAIVREVSKRTLNMRHFDVQLIGGMVLNDGRIAEMKTGEGKTLVATLPVVLNAMDEKGVHVVTVNDYLAKRDATQMSEIYNFLGLSVGVILSGEYDDEKRKAAYNSDITYGTNNEFGFDYLRDNMKFEIDQKVQREHNFVIVDEVDSILIDEARTPLIISGPTNRTLDGYIKADVVAKQLVRGEAADPRVPNSKATGDFVVDEKNRTIMITEAGIAKAEKLFGVDNLYNLENAILSHHLDQALKAHNLFEKDVHYVVKDSQVVIVDEFTGRLSEGRRFSEGLHQALEAKEGVKIQEESQTLADITFQNYFRMYSRLSGMTGTAQTEATEFSQIYKLEVISIPTNVPIKRVDRDDLIYKTENEKFKAVIEEIKRSNIKGQPVLVGTASIEKSEIFHKMLVKEKIAHSVLNAKNHEKEAEIIVQAGAKGAVTIATNMAGRGVDIRIDDEVRELGGLYIIGTERHESRRIDNQLRGRAGRQGDPGLSRFYLSLEDNLLRIFGSDKIKAIMDRLGIEEGESIESRLVTRAVENAQKKVESLHFESRKHILEYDDVANEQRKTIYKYRNELLNPNYDLKDKIISNRQDFVKTLLDEVNIFDGGLGDEFDISRLCEVVYGESGTRIDEDEIKGLDYHSLADKVSDKLAKDYEDKMSVIDEEQRKNIEKVLYLQVLDGAWREHLYQMDILKTGIGLRGYNQKDPLTEYKKESYNLFMELVNRLKNESIKTLQIVRFKTEDDENTHRALEKMQDEANLQNKFEKKPARNEPCPCGSGKKYKDCCGKSGPKKGVFA</sequence>
<evidence type="ECO:0000256" key="11">
    <source>
        <dbReference type="ARBA" id="ARBA00022840"/>
    </source>
</evidence>
<reference evidence="22 23" key="1">
    <citation type="journal article" date="2016" name="Genome Biol. Evol.">
        <title>Comparative Genomics of Campylobacter fetus from Reptiles and Mammals Reveals Divergent Evolution in Host-Associated Lineages.</title>
        <authorList>
            <person name="Gilbert M.J."/>
            <person name="Miller W.G."/>
            <person name="Yee E."/>
            <person name="Zomer A.L."/>
            <person name="van der Graaf-van Bloois L."/>
            <person name="Fitzgerald C."/>
            <person name="Forbes K.J."/>
            <person name="Meric G."/>
            <person name="Sheppard S.K."/>
            <person name="Wagenaar J.A."/>
            <person name="Duim B."/>
        </authorList>
    </citation>
    <scope>NUCLEOTIDE SEQUENCE [LARGE SCALE GENOMIC DNA]</scope>
    <source>
        <strain evidence="22 23">12S02225-3</strain>
    </source>
</reference>
<evidence type="ECO:0000256" key="18">
    <source>
        <dbReference type="SAM" id="MobiDB-lite"/>
    </source>
</evidence>
<evidence type="ECO:0000259" key="20">
    <source>
        <dbReference type="PROSITE" id="PS51194"/>
    </source>
</evidence>
<evidence type="ECO:0000259" key="19">
    <source>
        <dbReference type="PROSITE" id="PS51192"/>
    </source>
</evidence>
<keyword evidence="9 16" id="KW-0547">Nucleotide-binding</keyword>
<comment type="caution">
    <text evidence="22">The sequence shown here is derived from an EMBL/GenBank/DDBJ whole genome shotgun (WGS) entry which is preliminary data.</text>
</comment>
<comment type="catalytic activity">
    <reaction evidence="16">
        <text>ATP + H2O + cellular proteinSide 1 = ADP + phosphate + cellular proteinSide 2.</text>
        <dbReference type="EC" id="7.4.2.8"/>
    </reaction>
</comment>
<dbReference type="InterPro" id="IPR036670">
    <property type="entry name" value="SecA_X-link_sf"/>
</dbReference>
<evidence type="ECO:0000256" key="15">
    <source>
        <dbReference type="ARBA" id="ARBA00023136"/>
    </source>
</evidence>
<organism evidence="22 23">
    <name type="scientific">Campylobacter fetus subsp. testudinum</name>
    <dbReference type="NCBI Taxonomy" id="1507806"/>
    <lineage>
        <taxon>Bacteria</taxon>
        <taxon>Pseudomonadati</taxon>
        <taxon>Campylobacterota</taxon>
        <taxon>Epsilonproteobacteria</taxon>
        <taxon>Campylobacterales</taxon>
        <taxon>Campylobacteraceae</taxon>
        <taxon>Campylobacter</taxon>
    </lineage>
</organism>
<protein>
    <recommendedName>
        <fullName evidence="16 17">Protein translocase subunit SecA</fullName>
        <ecNumber evidence="16">7.4.2.8</ecNumber>
    </recommendedName>
</protein>
<dbReference type="GO" id="GO:0005886">
    <property type="term" value="C:plasma membrane"/>
    <property type="evidence" value="ECO:0007669"/>
    <property type="project" value="UniProtKB-SubCell"/>
</dbReference>
<keyword evidence="15 16" id="KW-0472">Membrane</keyword>
<dbReference type="GO" id="GO:0046872">
    <property type="term" value="F:metal ion binding"/>
    <property type="evidence" value="ECO:0007669"/>
    <property type="project" value="UniProtKB-KW"/>
</dbReference>
<dbReference type="InterPro" id="IPR014018">
    <property type="entry name" value="SecA_motor_DEAD"/>
</dbReference>
<evidence type="ECO:0000259" key="21">
    <source>
        <dbReference type="PROSITE" id="PS51196"/>
    </source>
</evidence>
<keyword evidence="6 16" id="KW-0963">Cytoplasm</keyword>
<dbReference type="FunFam" id="3.40.50.300:FF:000429">
    <property type="entry name" value="Preprotein translocase subunit SecA"/>
    <property type="match status" value="1"/>
</dbReference>
<feature type="domain" description="Helicase C-terminal" evidence="20">
    <location>
        <begin position="419"/>
        <end position="603"/>
    </location>
</feature>
<evidence type="ECO:0000256" key="10">
    <source>
        <dbReference type="ARBA" id="ARBA00022833"/>
    </source>
</evidence>
<dbReference type="InterPro" id="IPR001650">
    <property type="entry name" value="Helicase_C-like"/>
</dbReference>
<dbReference type="PROSITE" id="PS51194">
    <property type="entry name" value="HELICASE_CTER"/>
    <property type="match status" value="1"/>
</dbReference>
<evidence type="ECO:0000256" key="5">
    <source>
        <dbReference type="ARBA" id="ARBA00022475"/>
    </source>
</evidence>
<dbReference type="InterPro" id="IPR036266">
    <property type="entry name" value="SecA_Wing/Scaffold_sf"/>
</dbReference>
<dbReference type="InterPro" id="IPR004027">
    <property type="entry name" value="SEC_C_motif"/>
</dbReference>
<keyword evidence="7" id="KW-0997">Cell inner membrane</keyword>
<dbReference type="GO" id="GO:0008564">
    <property type="term" value="F:protein-exporting ATPase activity"/>
    <property type="evidence" value="ECO:0007669"/>
    <property type="project" value="UniProtKB-EC"/>
</dbReference>
<dbReference type="Pfam" id="PF02810">
    <property type="entry name" value="SEC-C"/>
    <property type="match status" value="1"/>
</dbReference>
<dbReference type="SMART" id="SM00957">
    <property type="entry name" value="SecA_DEAD"/>
    <property type="match status" value="1"/>
</dbReference>
<dbReference type="InterPro" id="IPR014001">
    <property type="entry name" value="Helicase_ATP-bd"/>
</dbReference>
<comment type="cofactor">
    <cofactor evidence="1">
        <name>Zn(2+)</name>
        <dbReference type="ChEBI" id="CHEBI:29105"/>
    </cofactor>
</comment>
<evidence type="ECO:0000313" key="23">
    <source>
        <dbReference type="Proteomes" id="UP000093100"/>
    </source>
</evidence>
<dbReference type="SUPFAM" id="SSF81767">
    <property type="entry name" value="Pre-protein crosslinking domain of SecA"/>
    <property type="match status" value="1"/>
</dbReference>
<feature type="binding site" evidence="16">
    <location>
        <position position="88"/>
    </location>
    <ligand>
        <name>ATP</name>
        <dbReference type="ChEBI" id="CHEBI:30616"/>
    </ligand>
</feature>
<comment type="subcellular location">
    <subcellularLocation>
        <location evidence="16">Cell membrane</location>
        <topology evidence="16">Peripheral membrane protein</topology>
        <orientation evidence="16">Cytoplasmic side</orientation>
    </subcellularLocation>
    <subcellularLocation>
        <location evidence="16">Cytoplasm</location>
    </subcellularLocation>
    <subcellularLocation>
        <location evidence="2">Membrane</location>
        <topology evidence="2">Peripheral membrane protein</topology>
    </subcellularLocation>
    <text evidence="16">Distribution is 50-50.</text>
</comment>
<evidence type="ECO:0000256" key="16">
    <source>
        <dbReference type="HAMAP-Rule" id="MF_01382"/>
    </source>
</evidence>
<dbReference type="GO" id="GO:0005524">
    <property type="term" value="F:ATP binding"/>
    <property type="evidence" value="ECO:0007669"/>
    <property type="project" value="UniProtKB-UniRule"/>
</dbReference>
<dbReference type="CDD" id="cd17928">
    <property type="entry name" value="DEXDc_SecA"/>
    <property type="match status" value="1"/>
</dbReference>
<feature type="domain" description="SecA family profile" evidence="21">
    <location>
        <begin position="3"/>
        <end position="587"/>
    </location>
</feature>
<dbReference type="PROSITE" id="PS51196">
    <property type="entry name" value="SECA_MOTOR_DEAD"/>
    <property type="match status" value="1"/>
</dbReference>
<dbReference type="PROSITE" id="PS51192">
    <property type="entry name" value="HELICASE_ATP_BIND_1"/>
    <property type="match status" value="1"/>
</dbReference>
<dbReference type="Pfam" id="PF07516">
    <property type="entry name" value="SecA_SW"/>
    <property type="match status" value="1"/>
</dbReference>
<dbReference type="NCBIfam" id="NF006630">
    <property type="entry name" value="PRK09200.1"/>
    <property type="match status" value="1"/>
</dbReference>
<evidence type="ECO:0000256" key="1">
    <source>
        <dbReference type="ARBA" id="ARBA00001947"/>
    </source>
</evidence>
<keyword evidence="8" id="KW-0479">Metal-binding</keyword>
<dbReference type="PRINTS" id="PR00906">
    <property type="entry name" value="SECA"/>
</dbReference>
<dbReference type="InterPro" id="IPR044722">
    <property type="entry name" value="SecA_SF2_C"/>
</dbReference>
<evidence type="ECO:0000256" key="14">
    <source>
        <dbReference type="ARBA" id="ARBA00023010"/>
    </source>
</evidence>
<dbReference type="EMBL" id="LFLK01000007">
    <property type="protein sequence ID" value="OCR90302.1"/>
    <property type="molecule type" value="Genomic_DNA"/>
</dbReference>
<evidence type="ECO:0000256" key="6">
    <source>
        <dbReference type="ARBA" id="ARBA00022490"/>
    </source>
</evidence>
<evidence type="ECO:0000256" key="17">
    <source>
        <dbReference type="RuleBase" id="RU003874"/>
    </source>
</evidence>
<dbReference type="RefSeq" id="WP_023384703.1">
    <property type="nucleotide sequence ID" value="NZ_CP009226.1"/>
</dbReference>
<dbReference type="FunFam" id="3.90.1440.10:FF:000002">
    <property type="entry name" value="Protein translocase subunit SecA"/>
    <property type="match status" value="1"/>
</dbReference>
<dbReference type="EC" id="7.4.2.8" evidence="16"/>
<evidence type="ECO:0000256" key="7">
    <source>
        <dbReference type="ARBA" id="ARBA00022519"/>
    </source>
</evidence>
<evidence type="ECO:0000256" key="4">
    <source>
        <dbReference type="ARBA" id="ARBA00022448"/>
    </source>
</evidence>
<evidence type="ECO:0000256" key="13">
    <source>
        <dbReference type="ARBA" id="ARBA00022967"/>
    </source>
</evidence>
<dbReference type="GO" id="GO:0006605">
    <property type="term" value="P:protein targeting"/>
    <property type="evidence" value="ECO:0007669"/>
    <property type="project" value="UniProtKB-UniRule"/>
</dbReference>
<evidence type="ECO:0000256" key="3">
    <source>
        <dbReference type="ARBA" id="ARBA00007650"/>
    </source>
</evidence>
<dbReference type="SMART" id="SM00958">
    <property type="entry name" value="SecA_PP_bind"/>
    <property type="match status" value="1"/>
</dbReference>
<feature type="domain" description="Helicase ATP-binding" evidence="19">
    <location>
        <begin position="90"/>
        <end position="249"/>
    </location>
</feature>
<dbReference type="CDD" id="cd18803">
    <property type="entry name" value="SF2_C_secA"/>
    <property type="match status" value="1"/>
</dbReference>
<dbReference type="GO" id="GO:0043952">
    <property type="term" value="P:protein transport by the Sec complex"/>
    <property type="evidence" value="ECO:0007669"/>
    <property type="project" value="TreeGrafter"/>
</dbReference>
<dbReference type="InterPro" id="IPR011116">
    <property type="entry name" value="SecA_Wing/Scaffold"/>
</dbReference>
<name>A0AAX0HA07_CAMFE</name>
<keyword evidence="14 16" id="KW-0811">Translocation</keyword>
<dbReference type="PANTHER" id="PTHR30612">
    <property type="entry name" value="SECA INNER MEMBRANE COMPONENT OF SEC PROTEIN SECRETION SYSTEM"/>
    <property type="match status" value="1"/>
</dbReference>
<keyword evidence="10" id="KW-0862">Zinc</keyword>
<dbReference type="Proteomes" id="UP000093100">
    <property type="component" value="Unassembled WGS sequence"/>
</dbReference>
<keyword evidence="12 16" id="KW-0653">Protein transport</keyword>
<keyword evidence="11 16" id="KW-0067">ATP-binding</keyword>
<dbReference type="GO" id="GO:0065002">
    <property type="term" value="P:intracellular protein transmembrane transport"/>
    <property type="evidence" value="ECO:0007669"/>
    <property type="project" value="UniProtKB-UniRule"/>
</dbReference>
<dbReference type="GO" id="GO:0031522">
    <property type="term" value="C:cell envelope Sec protein transport complex"/>
    <property type="evidence" value="ECO:0007669"/>
    <property type="project" value="TreeGrafter"/>
</dbReference>
<feature type="binding site" evidence="16">
    <location>
        <position position="509"/>
    </location>
    <ligand>
        <name>ATP</name>
        <dbReference type="ChEBI" id="CHEBI:30616"/>
    </ligand>
</feature>
<dbReference type="Pfam" id="PF01043">
    <property type="entry name" value="SecA_PP_bind"/>
    <property type="match status" value="1"/>
</dbReference>
<evidence type="ECO:0000256" key="8">
    <source>
        <dbReference type="ARBA" id="ARBA00022723"/>
    </source>
</evidence>
<dbReference type="Gene3D" id="3.40.50.300">
    <property type="entry name" value="P-loop containing nucleotide triphosphate hydrolases"/>
    <property type="match status" value="3"/>
</dbReference>
<dbReference type="GO" id="GO:0017038">
    <property type="term" value="P:protein import"/>
    <property type="evidence" value="ECO:0007669"/>
    <property type="project" value="InterPro"/>
</dbReference>
<keyword evidence="13 16" id="KW-1278">Translocase</keyword>
<dbReference type="KEGG" id="cfp:CR44_02960"/>
<dbReference type="InterPro" id="IPR011130">
    <property type="entry name" value="SecA_preprotein_X-link_dom"/>
</dbReference>
<comment type="similarity">
    <text evidence="3 16 17">Belongs to the SecA family.</text>
</comment>
<evidence type="ECO:0000313" key="22">
    <source>
        <dbReference type="EMBL" id="OCR90302.1"/>
    </source>
</evidence>
<accession>A0AAX0HA07</accession>
<keyword evidence="4 16" id="KW-0813">Transport</keyword>
<dbReference type="SUPFAM" id="SSF52540">
    <property type="entry name" value="P-loop containing nucleoside triphosphate hydrolases"/>
    <property type="match status" value="2"/>
</dbReference>
<evidence type="ECO:0000256" key="12">
    <source>
        <dbReference type="ARBA" id="ARBA00022927"/>
    </source>
</evidence>
<comment type="subunit">
    <text evidence="16">Monomer and homodimer. Part of the essential Sec protein translocation apparatus which comprises SecA, SecYEG and auxiliary proteins SecDF. Other proteins may also be involved.</text>
</comment>
<evidence type="ECO:0000256" key="9">
    <source>
        <dbReference type="ARBA" id="ARBA00022741"/>
    </source>
</evidence>
<dbReference type="Gene3D" id="3.90.1440.10">
    <property type="entry name" value="SecA, preprotein cross-linking domain"/>
    <property type="match status" value="1"/>
</dbReference>
<keyword evidence="5 16" id="KW-1003">Cell membrane</keyword>
<dbReference type="InterPro" id="IPR011115">
    <property type="entry name" value="SecA_DEAD"/>
</dbReference>
<comment type="function">
    <text evidence="16">Part of the Sec protein translocase complex. Interacts with the SecYEG preprotein conducting channel. Has a central role in coupling the hydrolysis of ATP to the transfer of proteins into and across the cell membrane, serving as an ATP-driven molecular motor driving the stepwise translocation of polypeptide chains across the membrane.</text>
</comment>
<dbReference type="PANTHER" id="PTHR30612:SF0">
    <property type="entry name" value="CHLOROPLAST PROTEIN-TRANSPORTING ATPASE"/>
    <property type="match status" value="1"/>
</dbReference>
<dbReference type="NCBIfam" id="NF009538">
    <property type="entry name" value="PRK12904.1"/>
    <property type="match status" value="1"/>
</dbReference>
<dbReference type="HAMAP" id="MF_01382">
    <property type="entry name" value="SecA"/>
    <property type="match status" value="1"/>
</dbReference>
<dbReference type="Gene3D" id="1.10.3060.10">
    <property type="entry name" value="Helical scaffold and wing domains of SecA"/>
    <property type="match status" value="1"/>
</dbReference>
<dbReference type="InterPro" id="IPR027417">
    <property type="entry name" value="P-loop_NTPase"/>
</dbReference>
<dbReference type="Pfam" id="PF07517">
    <property type="entry name" value="SecA_DEAD"/>
    <property type="match status" value="1"/>
</dbReference>
<dbReference type="SUPFAM" id="SSF81886">
    <property type="entry name" value="Helical scaffold and wing domains of SecA"/>
    <property type="match status" value="1"/>
</dbReference>
<dbReference type="NCBIfam" id="TIGR00963">
    <property type="entry name" value="secA"/>
    <property type="match status" value="1"/>
</dbReference>
<dbReference type="GO" id="GO:0005829">
    <property type="term" value="C:cytosol"/>
    <property type="evidence" value="ECO:0007669"/>
    <property type="project" value="TreeGrafter"/>
</dbReference>
<dbReference type="AlphaFoldDB" id="A0AAX0HA07"/>
<evidence type="ECO:0000256" key="2">
    <source>
        <dbReference type="ARBA" id="ARBA00004170"/>
    </source>
</evidence>
<feature type="region of interest" description="Disordered" evidence="18">
    <location>
        <begin position="818"/>
        <end position="837"/>
    </location>
</feature>
<proteinExistence type="inferred from homology"/>
<dbReference type="Pfam" id="PF21090">
    <property type="entry name" value="P-loop_SecA"/>
    <property type="match status" value="1"/>
</dbReference>